<feature type="region of interest" description="Disordered" evidence="1">
    <location>
        <begin position="175"/>
        <end position="211"/>
    </location>
</feature>
<dbReference type="InterPro" id="IPR035992">
    <property type="entry name" value="Ricin_B-like_lectins"/>
</dbReference>
<organism evidence="3 4">
    <name type="scientific">Actinomadura alba</name>
    <dbReference type="NCBI Taxonomy" id="406431"/>
    <lineage>
        <taxon>Bacteria</taxon>
        <taxon>Bacillati</taxon>
        <taxon>Actinomycetota</taxon>
        <taxon>Actinomycetes</taxon>
        <taxon>Streptosporangiales</taxon>
        <taxon>Thermomonosporaceae</taxon>
        <taxon>Actinomadura</taxon>
    </lineage>
</organism>
<evidence type="ECO:0000256" key="2">
    <source>
        <dbReference type="SAM" id="Phobius"/>
    </source>
</evidence>
<protein>
    <recommendedName>
        <fullName evidence="5">Ricin B lectin domain-containing protein</fullName>
    </recommendedName>
</protein>
<dbReference type="EMBL" id="JABVEC010000001">
    <property type="protein sequence ID" value="MBC6464327.1"/>
    <property type="molecule type" value="Genomic_DNA"/>
</dbReference>
<comment type="caution">
    <text evidence="3">The sequence shown here is derived from an EMBL/GenBank/DDBJ whole genome shotgun (WGS) entry which is preliminary data.</text>
</comment>
<evidence type="ECO:0000313" key="4">
    <source>
        <dbReference type="Proteomes" id="UP000805614"/>
    </source>
</evidence>
<accession>A0ABR7LHL2</accession>
<evidence type="ECO:0000313" key="3">
    <source>
        <dbReference type="EMBL" id="MBC6464327.1"/>
    </source>
</evidence>
<evidence type="ECO:0000256" key="1">
    <source>
        <dbReference type="SAM" id="MobiDB-lite"/>
    </source>
</evidence>
<name>A0ABR7LHL2_9ACTN</name>
<keyword evidence="2" id="KW-1133">Transmembrane helix</keyword>
<proteinExistence type="predicted"/>
<feature type="region of interest" description="Disordered" evidence="1">
    <location>
        <begin position="91"/>
        <end position="142"/>
    </location>
</feature>
<evidence type="ECO:0008006" key="5">
    <source>
        <dbReference type="Google" id="ProtNLM"/>
    </source>
</evidence>
<dbReference type="Proteomes" id="UP000805614">
    <property type="component" value="Unassembled WGS sequence"/>
</dbReference>
<reference evidence="3 4" key="1">
    <citation type="submission" date="2020-06" db="EMBL/GenBank/DDBJ databases">
        <title>Actinomadura xiongansis sp. nov., isolated from soil of Baiyangdian.</title>
        <authorList>
            <person name="Zhang X."/>
        </authorList>
    </citation>
    <scope>NUCLEOTIDE SEQUENCE [LARGE SCALE GENOMIC DNA]</scope>
    <source>
        <strain evidence="3 4">HBUM206468</strain>
    </source>
</reference>
<gene>
    <name evidence="3" type="ORF">HKK74_02250</name>
</gene>
<keyword evidence="2" id="KW-0472">Membrane</keyword>
<keyword evidence="2" id="KW-0812">Transmembrane</keyword>
<sequence>MSGARLAPRPGDATTPIEFVAHMRRLQQWSGLTLDELEARATVRGDRLPAGRLAVLLDHDIVPPREMAVAFVRACGCTPAVQREWTRVHERVTAMPSPNAPVTTVTEPRSDQPPGAGPGDGTPTSEGSPAPADHGPRHSRAHRRHPVSLLVMAPVLITFAIVGISLWPGGTPAVEPGATPARANTGAESTAPGEPATPGRTTAPGATISTSSRGLPVGGWYTVHPTPGGCLSVLPDNDFRPTLATDACIADDTMQRFRFESGEGGVYTIKGSTMDDDIWCATVDSRSEGALIHLTSCDPNSSLQRFTVTSAGASPQRGPLFRMRPQGDDGMCVGLGTRVAGTAQAMQIGCERTGILEYTLSPVASPTGS</sequence>
<feature type="transmembrane region" description="Helical" evidence="2">
    <location>
        <begin position="147"/>
        <end position="167"/>
    </location>
</feature>
<feature type="compositionally biased region" description="Low complexity" evidence="1">
    <location>
        <begin position="190"/>
        <end position="207"/>
    </location>
</feature>
<dbReference type="SUPFAM" id="SSF50370">
    <property type="entry name" value="Ricin B-like lectins"/>
    <property type="match status" value="1"/>
</dbReference>
<dbReference type="PROSITE" id="PS50231">
    <property type="entry name" value="RICIN_B_LECTIN"/>
    <property type="match status" value="1"/>
</dbReference>
<dbReference type="Gene3D" id="2.80.10.50">
    <property type="match status" value="1"/>
</dbReference>
<keyword evidence="4" id="KW-1185">Reference proteome</keyword>
<dbReference type="RefSeq" id="WP_187241254.1">
    <property type="nucleotide sequence ID" value="NZ_BAAAOK010000011.1"/>
</dbReference>